<evidence type="ECO:0000256" key="1">
    <source>
        <dbReference type="ARBA" id="ARBA00004926"/>
    </source>
</evidence>
<dbReference type="FunFam" id="3.40.50.10490:FF:000016">
    <property type="entry name" value="Glucose-6-phosphate isomerase"/>
    <property type="match status" value="1"/>
</dbReference>
<comment type="pathway">
    <text evidence="1 8 9">Carbohydrate degradation; glycolysis; D-glyceraldehyde 3-phosphate and glycerone phosphate from D-glucose: step 2/4.</text>
</comment>
<keyword evidence="11" id="KW-1185">Reference proteome</keyword>
<keyword evidence="6 8" id="KW-0413">Isomerase</keyword>
<feature type="active site" description="Proton donor" evidence="8">
    <location>
        <position position="304"/>
    </location>
</feature>
<reference evidence="10" key="1">
    <citation type="submission" date="2020-08" db="EMBL/GenBank/DDBJ databases">
        <title>Genome public.</title>
        <authorList>
            <person name="Liu C."/>
            <person name="Sun Q."/>
        </authorList>
    </citation>
    <scope>NUCLEOTIDE SEQUENCE</scope>
    <source>
        <strain evidence="10">NSJ-44</strain>
    </source>
</reference>
<keyword evidence="5 8" id="KW-0324">Glycolysis</keyword>
<evidence type="ECO:0000256" key="5">
    <source>
        <dbReference type="ARBA" id="ARBA00023152"/>
    </source>
</evidence>
<proteinExistence type="inferred from homology"/>
<dbReference type="GO" id="GO:0048029">
    <property type="term" value="F:monosaccharide binding"/>
    <property type="evidence" value="ECO:0007669"/>
    <property type="project" value="TreeGrafter"/>
</dbReference>
<dbReference type="CDD" id="cd05015">
    <property type="entry name" value="SIS_PGI_1"/>
    <property type="match status" value="1"/>
</dbReference>
<dbReference type="SUPFAM" id="SSF53697">
    <property type="entry name" value="SIS domain"/>
    <property type="match status" value="1"/>
</dbReference>
<dbReference type="GO" id="GO:0005829">
    <property type="term" value="C:cytosol"/>
    <property type="evidence" value="ECO:0007669"/>
    <property type="project" value="TreeGrafter"/>
</dbReference>
<dbReference type="InterPro" id="IPR035482">
    <property type="entry name" value="SIS_PGI_2"/>
</dbReference>
<dbReference type="GO" id="GO:0097367">
    <property type="term" value="F:carbohydrate derivative binding"/>
    <property type="evidence" value="ECO:0007669"/>
    <property type="project" value="InterPro"/>
</dbReference>
<dbReference type="EMBL" id="JACRSO010000005">
    <property type="protein sequence ID" value="MBC8529930.1"/>
    <property type="molecule type" value="Genomic_DNA"/>
</dbReference>
<dbReference type="HAMAP" id="MF_00473">
    <property type="entry name" value="G6P_isomerase"/>
    <property type="match status" value="1"/>
</dbReference>
<dbReference type="Gene3D" id="3.40.50.10490">
    <property type="entry name" value="Glucose-6-phosphate isomerase like protein, domain 1"/>
    <property type="match status" value="2"/>
</dbReference>
<dbReference type="InterPro" id="IPR018189">
    <property type="entry name" value="Phosphoglucose_isomerase_CS"/>
</dbReference>
<keyword evidence="3 8" id="KW-0312">Gluconeogenesis</keyword>
<evidence type="ECO:0000256" key="4">
    <source>
        <dbReference type="ARBA" id="ARBA00022490"/>
    </source>
</evidence>
<comment type="pathway">
    <text evidence="8">Carbohydrate biosynthesis; gluconeogenesis.</text>
</comment>
<dbReference type="Proteomes" id="UP000654279">
    <property type="component" value="Unassembled WGS sequence"/>
</dbReference>
<evidence type="ECO:0000256" key="7">
    <source>
        <dbReference type="ARBA" id="ARBA00029321"/>
    </source>
</evidence>
<dbReference type="PANTHER" id="PTHR11469:SF1">
    <property type="entry name" value="GLUCOSE-6-PHOSPHATE ISOMERASE"/>
    <property type="match status" value="1"/>
</dbReference>
<dbReference type="PANTHER" id="PTHR11469">
    <property type="entry name" value="GLUCOSE-6-PHOSPHATE ISOMERASE"/>
    <property type="match status" value="1"/>
</dbReference>
<evidence type="ECO:0000256" key="9">
    <source>
        <dbReference type="RuleBase" id="RU000612"/>
    </source>
</evidence>
<evidence type="ECO:0000313" key="10">
    <source>
        <dbReference type="EMBL" id="MBC8529930.1"/>
    </source>
</evidence>
<evidence type="ECO:0000256" key="6">
    <source>
        <dbReference type="ARBA" id="ARBA00023235"/>
    </source>
</evidence>
<comment type="similarity">
    <text evidence="2 8 9">Belongs to the GPI family.</text>
</comment>
<gene>
    <name evidence="8" type="primary">pgi</name>
    <name evidence="10" type="ORF">H8699_10870</name>
</gene>
<dbReference type="InterPro" id="IPR001672">
    <property type="entry name" value="G6P_Isomerase"/>
</dbReference>
<dbReference type="PROSITE" id="PS51463">
    <property type="entry name" value="P_GLUCOSE_ISOMERASE_3"/>
    <property type="match status" value="1"/>
</dbReference>
<accession>A0A926D048</accession>
<dbReference type="PROSITE" id="PS00174">
    <property type="entry name" value="P_GLUCOSE_ISOMERASE_2"/>
    <property type="match status" value="1"/>
</dbReference>
<feature type="active site" evidence="8">
    <location>
        <position position="334"/>
    </location>
</feature>
<dbReference type="InterPro" id="IPR046348">
    <property type="entry name" value="SIS_dom_sf"/>
</dbReference>
<dbReference type="GO" id="GO:0006094">
    <property type="term" value="P:gluconeogenesis"/>
    <property type="evidence" value="ECO:0007669"/>
    <property type="project" value="UniProtKB-UniRule"/>
</dbReference>
<comment type="catalytic activity">
    <reaction evidence="7 8 9">
        <text>alpha-D-glucose 6-phosphate = beta-D-fructose 6-phosphate</text>
        <dbReference type="Rhea" id="RHEA:11816"/>
        <dbReference type="ChEBI" id="CHEBI:57634"/>
        <dbReference type="ChEBI" id="CHEBI:58225"/>
        <dbReference type="EC" id="5.3.1.9"/>
    </reaction>
</comment>
<dbReference type="PRINTS" id="PR00662">
    <property type="entry name" value="G6PISOMERASE"/>
</dbReference>
<keyword evidence="4 8" id="KW-0963">Cytoplasm</keyword>
<organism evidence="10 11">
    <name type="scientific">Luoshenia tenuis</name>
    <dbReference type="NCBI Taxonomy" id="2763654"/>
    <lineage>
        <taxon>Bacteria</taxon>
        <taxon>Bacillati</taxon>
        <taxon>Bacillota</taxon>
        <taxon>Clostridia</taxon>
        <taxon>Christensenellales</taxon>
        <taxon>Christensenellaceae</taxon>
        <taxon>Luoshenia</taxon>
    </lineage>
</organism>
<feature type="active site" evidence="8">
    <location>
        <position position="448"/>
    </location>
</feature>
<protein>
    <recommendedName>
        <fullName evidence="8">Glucose-6-phosphate isomerase</fullName>
        <shortName evidence="8">GPI</shortName>
        <ecNumber evidence="8">5.3.1.9</ecNumber>
    </recommendedName>
    <alternativeName>
        <fullName evidence="8">Phosphoglucose isomerase</fullName>
        <shortName evidence="8">PGI</shortName>
    </alternativeName>
    <alternativeName>
        <fullName evidence="8">Phosphohexose isomerase</fullName>
        <shortName evidence="8">PHI</shortName>
    </alternativeName>
</protein>
<dbReference type="GO" id="GO:0006096">
    <property type="term" value="P:glycolytic process"/>
    <property type="evidence" value="ECO:0007669"/>
    <property type="project" value="UniProtKB-UniRule"/>
</dbReference>
<comment type="subcellular location">
    <subcellularLocation>
        <location evidence="8">Cytoplasm</location>
    </subcellularLocation>
</comment>
<dbReference type="EC" id="5.3.1.9" evidence="8"/>
<dbReference type="FunFam" id="3.40.50.10490:FF:000071">
    <property type="entry name" value="Glucose-6-phosphate isomerase"/>
    <property type="match status" value="1"/>
</dbReference>
<comment type="caution">
    <text evidence="10">The sequence shown here is derived from an EMBL/GenBank/DDBJ whole genome shotgun (WGS) entry which is preliminary data.</text>
</comment>
<evidence type="ECO:0000256" key="2">
    <source>
        <dbReference type="ARBA" id="ARBA00006604"/>
    </source>
</evidence>
<dbReference type="GO" id="GO:0004347">
    <property type="term" value="F:glucose-6-phosphate isomerase activity"/>
    <property type="evidence" value="ECO:0007669"/>
    <property type="project" value="UniProtKB-UniRule"/>
</dbReference>
<comment type="function">
    <text evidence="8">Catalyzes the reversible isomerization of glucose-6-phosphate to fructose-6-phosphate.</text>
</comment>
<evidence type="ECO:0000256" key="8">
    <source>
        <dbReference type="HAMAP-Rule" id="MF_00473"/>
    </source>
</evidence>
<dbReference type="InterPro" id="IPR035476">
    <property type="entry name" value="SIS_PGI_1"/>
</dbReference>
<dbReference type="GO" id="GO:0051156">
    <property type="term" value="P:glucose 6-phosphate metabolic process"/>
    <property type="evidence" value="ECO:0007669"/>
    <property type="project" value="TreeGrafter"/>
</dbReference>
<sequence length="480" mass="52410">MFMRYEDANWQKAMRLKVDYNNMLAGYSKAAAAITPQEIAALKDKAAEAFQFIAQNRGKGTMEWSELPYNQDAVVADILQEAKAIREKCDTFVVLGIGGSALGPIAVQQALNHLNYNELPAEKRGGPRVYVLDNIDPERISGILDIIDPKKTVFNVITKSGSTSETMSQYLIFREILKGALGEDYAGHIVATTDAENGYLVKIAAQEGFKAFVIPAGVGGRFSEMCPVGLLAAAVAGIDIREMLAGAAAMDKIASNTDIMQNPACLGGLLQYIAMQKGMNITVMMPYADSLRYMADWYAQLWAESLGKQYALDGKTEVFTGQTPVKALGVTDQHSQVQLYTEGPFDKVVTFLAVEKFRCDVTIPHGHEDIPAVGFLGGHTMAELLEAEMNATEYALYKAKRLSCKVTLPEVNAFTIGELLYFFEMQVSFVGALLGIDTFNQPGVEEGKVATYALLGRPGFEEKKAELDARPAKDPAFILE</sequence>
<dbReference type="Pfam" id="PF00342">
    <property type="entry name" value="PGI"/>
    <property type="match status" value="1"/>
</dbReference>
<name>A0A926D048_9FIRM</name>
<dbReference type="CDD" id="cd05016">
    <property type="entry name" value="SIS_PGI_2"/>
    <property type="match status" value="1"/>
</dbReference>
<evidence type="ECO:0000256" key="3">
    <source>
        <dbReference type="ARBA" id="ARBA00022432"/>
    </source>
</evidence>
<evidence type="ECO:0000313" key="11">
    <source>
        <dbReference type="Proteomes" id="UP000654279"/>
    </source>
</evidence>
<dbReference type="AlphaFoldDB" id="A0A926D048"/>